<sequence length="55" mass="6185">TEIVSLGENCTRKFMAPRAIPVVVNDLDWMQSAPMTVHAVSEIKTVRDQDRTVDI</sequence>
<accession>A0A2K3L3U3</accession>
<reference evidence="1 2" key="2">
    <citation type="journal article" date="2017" name="Front. Plant Sci.">
        <title>Gene Classification and Mining of Molecular Markers Useful in Red Clover (Trifolium pratense) Breeding.</title>
        <authorList>
            <person name="Istvanek J."/>
            <person name="Dluhosova J."/>
            <person name="Dluhos P."/>
            <person name="Patkova L."/>
            <person name="Nedelnik J."/>
            <person name="Repkova J."/>
        </authorList>
    </citation>
    <scope>NUCLEOTIDE SEQUENCE [LARGE SCALE GENOMIC DNA]</scope>
    <source>
        <strain evidence="2">cv. Tatra</strain>
        <tissue evidence="1">Young leaves</tissue>
    </source>
</reference>
<organism evidence="1 2">
    <name type="scientific">Trifolium pratense</name>
    <name type="common">Red clover</name>
    <dbReference type="NCBI Taxonomy" id="57577"/>
    <lineage>
        <taxon>Eukaryota</taxon>
        <taxon>Viridiplantae</taxon>
        <taxon>Streptophyta</taxon>
        <taxon>Embryophyta</taxon>
        <taxon>Tracheophyta</taxon>
        <taxon>Spermatophyta</taxon>
        <taxon>Magnoliopsida</taxon>
        <taxon>eudicotyledons</taxon>
        <taxon>Gunneridae</taxon>
        <taxon>Pentapetalae</taxon>
        <taxon>rosids</taxon>
        <taxon>fabids</taxon>
        <taxon>Fabales</taxon>
        <taxon>Fabaceae</taxon>
        <taxon>Papilionoideae</taxon>
        <taxon>50 kb inversion clade</taxon>
        <taxon>NPAAA clade</taxon>
        <taxon>Hologalegina</taxon>
        <taxon>IRL clade</taxon>
        <taxon>Trifolieae</taxon>
        <taxon>Trifolium</taxon>
    </lineage>
</organism>
<feature type="non-terminal residue" evidence="1">
    <location>
        <position position="1"/>
    </location>
</feature>
<evidence type="ECO:0000313" key="2">
    <source>
        <dbReference type="Proteomes" id="UP000236291"/>
    </source>
</evidence>
<reference evidence="1 2" key="1">
    <citation type="journal article" date="2014" name="Am. J. Bot.">
        <title>Genome assembly and annotation for red clover (Trifolium pratense; Fabaceae).</title>
        <authorList>
            <person name="Istvanek J."/>
            <person name="Jaros M."/>
            <person name="Krenek A."/>
            <person name="Repkova J."/>
        </authorList>
    </citation>
    <scope>NUCLEOTIDE SEQUENCE [LARGE SCALE GENOMIC DNA]</scope>
    <source>
        <strain evidence="2">cv. Tatra</strain>
        <tissue evidence="1">Young leaves</tissue>
    </source>
</reference>
<evidence type="ECO:0000313" key="1">
    <source>
        <dbReference type="EMBL" id="PNX73194.1"/>
    </source>
</evidence>
<dbReference type="AlphaFoldDB" id="A0A2K3L3U3"/>
<dbReference type="Proteomes" id="UP000236291">
    <property type="component" value="Unassembled WGS sequence"/>
</dbReference>
<comment type="caution">
    <text evidence="1">The sequence shown here is derived from an EMBL/GenBank/DDBJ whole genome shotgun (WGS) entry which is preliminary data.</text>
</comment>
<proteinExistence type="predicted"/>
<dbReference type="EMBL" id="ASHM01025674">
    <property type="protein sequence ID" value="PNX73194.1"/>
    <property type="molecule type" value="Genomic_DNA"/>
</dbReference>
<protein>
    <submittedName>
        <fullName evidence="1">Uncharacterized protein</fullName>
    </submittedName>
</protein>
<gene>
    <name evidence="1" type="ORF">L195_g029093</name>
</gene>
<name>A0A2K3L3U3_TRIPR</name>